<dbReference type="EMBL" id="DACQKT010000003">
    <property type="protein sequence ID" value="HAS6676978.1"/>
    <property type="molecule type" value="Genomic_DNA"/>
</dbReference>
<protein>
    <submittedName>
        <fullName evidence="1">Uncharacterized protein</fullName>
    </submittedName>
</protein>
<dbReference type="Proteomes" id="UP000464718">
    <property type="component" value="Chromosome ii"/>
</dbReference>
<organism evidence="1">
    <name type="scientific">Vibrio parahaemolyticus</name>
    <dbReference type="NCBI Taxonomy" id="670"/>
    <lineage>
        <taxon>Bacteria</taxon>
        <taxon>Pseudomonadati</taxon>
        <taxon>Pseudomonadota</taxon>
        <taxon>Gammaproteobacteria</taxon>
        <taxon>Vibrionales</taxon>
        <taxon>Vibrionaceae</taxon>
        <taxon>Vibrio</taxon>
    </lineage>
</organism>
<dbReference type="Proteomes" id="UP000856022">
    <property type="component" value="Unassembled WGS sequence"/>
</dbReference>
<name>A0A2S1MGN7_VIBPH</name>
<reference evidence="2 3" key="2">
    <citation type="submission" date="2018-12" db="EMBL/GenBank/DDBJ databases">
        <title>Genomic insights into the evolutionary origins and pathogenicity of five Vibrio parahaemolyticus strains isolated from the shrimp with acute hepatopancreatic necrosis disease (AHPND).</title>
        <authorList>
            <person name="Yang Q."/>
            <person name="Dong X."/>
            <person name="Xie G."/>
            <person name="Fu S."/>
            <person name="Zou P."/>
            <person name="Sun J."/>
            <person name="Wang Y."/>
            <person name="Huang J."/>
        </authorList>
    </citation>
    <scope>NUCLEOTIDE SEQUENCE [LARGE SCALE GENOMIC DNA]</scope>
    <source>
        <strain evidence="2 3">20160303005-1</strain>
    </source>
</reference>
<dbReference type="EMBL" id="CP034299">
    <property type="protein sequence ID" value="QHH11349.1"/>
    <property type="molecule type" value="Genomic_DNA"/>
</dbReference>
<gene>
    <name evidence="2" type="ORF">EHC69_18750</name>
    <name evidence="1" type="ORF">I7278_09170</name>
</gene>
<sequence>MRKRLESICGHAHYEGLTKTILNVANQSLDWQLRQ</sequence>
<evidence type="ECO:0000313" key="1">
    <source>
        <dbReference type="EMBL" id="HAS6676978.1"/>
    </source>
</evidence>
<dbReference type="AlphaFoldDB" id="A0A2S1MGN7"/>
<proteinExistence type="predicted"/>
<accession>A0A2S1MGN7</accession>
<evidence type="ECO:0000313" key="3">
    <source>
        <dbReference type="Proteomes" id="UP000464718"/>
    </source>
</evidence>
<evidence type="ECO:0000313" key="2">
    <source>
        <dbReference type="EMBL" id="QHH11349.1"/>
    </source>
</evidence>
<reference evidence="1" key="3">
    <citation type="submission" date="2019-12" db="EMBL/GenBank/DDBJ databases">
        <authorList>
            <consortium name="NCBI Pathogen Detection Project"/>
        </authorList>
    </citation>
    <scope>NUCLEOTIDE SEQUENCE</scope>
    <source>
        <strain evidence="1">1930</strain>
    </source>
</reference>
<reference evidence="1" key="1">
    <citation type="journal article" date="2018" name="Genome Biol.">
        <title>SKESA: strategic k-mer extension for scrupulous assemblies.</title>
        <authorList>
            <person name="Souvorov A."/>
            <person name="Agarwala R."/>
            <person name="Lipman D.J."/>
        </authorList>
    </citation>
    <scope>NUCLEOTIDE SEQUENCE</scope>
    <source>
        <strain evidence="1">1930</strain>
    </source>
</reference>